<protein>
    <submittedName>
        <fullName evidence="2">Uncharacterized protein</fullName>
    </submittedName>
</protein>
<reference evidence="2 3" key="1">
    <citation type="submission" date="2013-05" db="EMBL/GenBank/DDBJ databases">
        <title>Complete genome sequence of the lipase-producing bacterium Photobacterium gaetbulicola Gung47.</title>
        <authorList>
            <person name="Kim Y.-O."/>
        </authorList>
    </citation>
    <scope>NUCLEOTIDE SEQUENCE [LARGE SCALE GENOMIC DNA]</scope>
    <source>
        <strain evidence="2 3">Gung47</strain>
    </source>
</reference>
<name>A0A0C5WM82_9GAMM</name>
<dbReference type="EMBL" id="CP005974">
    <property type="protein sequence ID" value="AJR08233.1"/>
    <property type="molecule type" value="Genomic_DNA"/>
</dbReference>
<feature type="coiled-coil region" evidence="1">
    <location>
        <begin position="308"/>
        <end position="338"/>
    </location>
</feature>
<keyword evidence="1" id="KW-0175">Coiled coil</keyword>
<keyword evidence="3" id="KW-1185">Reference proteome</keyword>
<dbReference type="AlphaFoldDB" id="A0A0C5WM82"/>
<dbReference type="Proteomes" id="UP000032303">
    <property type="component" value="Chromosome 2"/>
</dbReference>
<dbReference type="HOGENOM" id="CLU_707595_0_0_6"/>
<dbReference type="KEGG" id="pgb:H744_2c1558"/>
<gene>
    <name evidence="2" type="ORF">H744_2c1558</name>
</gene>
<dbReference type="STRING" id="658445.H744_2c1558"/>
<sequence length="390" mass="46343">MLKFITHYFAKRRLAEHQQQTQNAIAAYEQEKAAVEFRLNEKQSELTDKLKQEVERQQSQLQDEIDQLNRICQTAVEMQPTLAQLQQQMLAAVELWFQRQHLDQQRRTKNSEIALCSHEISYYQECLDGFNVASESQQYGQWRQLREQLALTIDSPHLDKASKQVEQWRKEQSEEVVRQRARITSAKHQAITLKQQLLTELQPIKAELNQVGELMREQRQLLRQAYFDASQLWRRIEQEVMNRPPSFTDLKAEGRALVQLKQELYDDKSEYSEQLQLYKTRINQAHNLEEYDNLDHYKSQRGYYFNRIKETGERIDEVKEQHQQVRKLTQQKVALKELIGQFHPNNPADRLFDLLHELMPDDDDKLYRQAIGISTRYNKPLLPARGGQHD</sequence>
<accession>A0A0C5WM82</accession>
<feature type="coiled-coil region" evidence="1">
    <location>
        <begin position="11"/>
        <end position="71"/>
    </location>
</feature>
<evidence type="ECO:0000313" key="3">
    <source>
        <dbReference type="Proteomes" id="UP000032303"/>
    </source>
</evidence>
<evidence type="ECO:0000313" key="2">
    <source>
        <dbReference type="EMBL" id="AJR08233.1"/>
    </source>
</evidence>
<dbReference type="PATRIC" id="fig|658445.3.peg.3476"/>
<evidence type="ECO:0000256" key="1">
    <source>
        <dbReference type="SAM" id="Coils"/>
    </source>
</evidence>
<proteinExistence type="predicted"/>
<organism evidence="2 3">
    <name type="scientific">Photobacterium gaetbulicola Gung47</name>
    <dbReference type="NCBI Taxonomy" id="658445"/>
    <lineage>
        <taxon>Bacteria</taxon>
        <taxon>Pseudomonadati</taxon>
        <taxon>Pseudomonadota</taxon>
        <taxon>Gammaproteobacteria</taxon>
        <taxon>Vibrionales</taxon>
        <taxon>Vibrionaceae</taxon>
        <taxon>Photobacterium</taxon>
    </lineage>
</organism>